<proteinExistence type="predicted"/>
<dbReference type="Proteomes" id="UP000620156">
    <property type="component" value="Unassembled WGS sequence"/>
</dbReference>
<gene>
    <name evidence="1" type="ORF">GCM10010145_51920</name>
</gene>
<dbReference type="InterPro" id="IPR016039">
    <property type="entry name" value="Thiolase-like"/>
</dbReference>
<dbReference type="RefSeq" id="WP_189219276.1">
    <property type="nucleotide sequence ID" value="NZ_BMQK01000014.1"/>
</dbReference>
<dbReference type="SUPFAM" id="SSF53901">
    <property type="entry name" value="Thiolase-like"/>
    <property type="match status" value="1"/>
</dbReference>
<evidence type="ECO:0008006" key="3">
    <source>
        <dbReference type="Google" id="ProtNLM"/>
    </source>
</evidence>
<dbReference type="GO" id="GO:0016747">
    <property type="term" value="F:acyltransferase activity, transferring groups other than amino-acyl groups"/>
    <property type="evidence" value="ECO:0007669"/>
    <property type="project" value="UniProtKB-ARBA"/>
</dbReference>
<keyword evidence="2" id="KW-1185">Reference proteome</keyword>
<evidence type="ECO:0000313" key="1">
    <source>
        <dbReference type="EMBL" id="GGQ75838.1"/>
    </source>
</evidence>
<dbReference type="Gene3D" id="3.40.47.10">
    <property type="match status" value="1"/>
</dbReference>
<reference evidence="1" key="1">
    <citation type="journal article" date="2014" name="Int. J. Syst. Evol. Microbiol.">
        <title>Complete genome sequence of Corynebacterium casei LMG S-19264T (=DSM 44701T), isolated from a smear-ripened cheese.</title>
        <authorList>
            <consortium name="US DOE Joint Genome Institute (JGI-PGF)"/>
            <person name="Walter F."/>
            <person name="Albersmeier A."/>
            <person name="Kalinowski J."/>
            <person name="Ruckert C."/>
        </authorList>
    </citation>
    <scope>NUCLEOTIDE SEQUENCE</scope>
    <source>
        <strain evidence="1">JCM 3131</strain>
    </source>
</reference>
<comment type="caution">
    <text evidence="1">The sequence shown here is derived from an EMBL/GenBank/DDBJ whole genome shotgun (WGS) entry which is preliminary data.</text>
</comment>
<evidence type="ECO:0000313" key="2">
    <source>
        <dbReference type="Proteomes" id="UP000620156"/>
    </source>
</evidence>
<dbReference type="AlphaFoldDB" id="A0A918BLR5"/>
<sequence length="185" mass="18550">MNGGTGGAAVGLAVHAEARWPPPDDPGAPLPPVPRFEASAFAPLLVTVADRCLTARYGAPPVPPEAGRRIALVLAAARGDVVTQTAIDDAVAGHRPVPKELLFQNVPSTALGHVAVVWGLTGPLLATLCVGPADRAVFATAGRLVAAGDADLVLAVAADPTGDPADPGTAVARLLGPRPIPSRSL</sequence>
<organism evidence="1 2">
    <name type="scientific">Streptomyces ruber</name>
    <dbReference type="NCBI Taxonomy" id="83378"/>
    <lineage>
        <taxon>Bacteria</taxon>
        <taxon>Bacillati</taxon>
        <taxon>Actinomycetota</taxon>
        <taxon>Actinomycetes</taxon>
        <taxon>Kitasatosporales</taxon>
        <taxon>Streptomycetaceae</taxon>
        <taxon>Streptomyces</taxon>
    </lineage>
</organism>
<reference evidence="1" key="2">
    <citation type="submission" date="2020-09" db="EMBL/GenBank/DDBJ databases">
        <authorList>
            <person name="Sun Q."/>
            <person name="Ohkuma M."/>
        </authorList>
    </citation>
    <scope>NUCLEOTIDE SEQUENCE</scope>
    <source>
        <strain evidence="1">JCM 3131</strain>
    </source>
</reference>
<dbReference type="EMBL" id="BMQK01000014">
    <property type="protein sequence ID" value="GGQ75838.1"/>
    <property type="molecule type" value="Genomic_DNA"/>
</dbReference>
<name>A0A918BLR5_9ACTN</name>
<protein>
    <recommendedName>
        <fullName evidence="3">Beta-ketoacyl synthase N-terminal domain-containing protein</fullName>
    </recommendedName>
</protein>
<accession>A0A918BLR5</accession>